<dbReference type="GO" id="GO:0004222">
    <property type="term" value="F:metalloendopeptidase activity"/>
    <property type="evidence" value="ECO:0007669"/>
    <property type="project" value="InterPro"/>
</dbReference>
<dbReference type="GO" id="GO:0031293">
    <property type="term" value="P:membrane protein intracellular domain proteolysis"/>
    <property type="evidence" value="ECO:0007669"/>
    <property type="project" value="TreeGrafter"/>
</dbReference>
<dbReference type="EMBL" id="MU157891">
    <property type="protein sequence ID" value="KAF9524954.1"/>
    <property type="molecule type" value="Genomic_DNA"/>
</dbReference>
<evidence type="ECO:0000313" key="8">
    <source>
        <dbReference type="EMBL" id="KAF9524954.1"/>
    </source>
</evidence>
<dbReference type="GO" id="GO:0005737">
    <property type="term" value="C:cytoplasm"/>
    <property type="evidence" value="ECO:0007669"/>
    <property type="project" value="TreeGrafter"/>
</dbReference>
<feature type="transmembrane region" description="Helical" evidence="6">
    <location>
        <begin position="526"/>
        <end position="547"/>
    </location>
</feature>
<comment type="subcellular location">
    <subcellularLocation>
        <location evidence="1">Endomembrane system</location>
        <topology evidence="1">Multi-pass membrane protein</topology>
    </subcellularLocation>
</comment>
<dbReference type="Pfam" id="PF02163">
    <property type="entry name" value="Peptidase_M50"/>
    <property type="match status" value="1"/>
</dbReference>
<feature type="domain" description="Peptidase M50" evidence="7">
    <location>
        <begin position="177"/>
        <end position="490"/>
    </location>
</feature>
<comment type="caution">
    <text evidence="8">The sequence shown here is derived from an EMBL/GenBank/DDBJ whole genome shotgun (WGS) entry which is preliminary data.</text>
</comment>
<feature type="transmembrane region" description="Helical" evidence="6">
    <location>
        <begin position="92"/>
        <end position="115"/>
    </location>
</feature>
<feature type="transmembrane region" description="Helical" evidence="6">
    <location>
        <begin position="195"/>
        <end position="218"/>
    </location>
</feature>
<keyword evidence="3 6" id="KW-1133">Transmembrane helix</keyword>
<dbReference type="PANTHER" id="PTHR13325:SF3">
    <property type="entry name" value="MEMBRANE-BOUND TRANSCRIPTION FACTOR SITE-2 PROTEASE"/>
    <property type="match status" value="1"/>
</dbReference>
<dbReference type="OrthoDB" id="7694678at2759"/>
<evidence type="ECO:0000256" key="4">
    <source>
        <dbReference type="ARBA" id="ARBA00023136"/>
    </source>
</evidence>
<dbReference type="AlphaFoldDB" id="A0A9P6E9H1"/>
<reference evidence="8" key="1">
    <citation type="submission" date="2020-11" db="EMBL/GenBank/DDBJ databases">
        <authorList>
            <consortium name="DOE Joint Genome Institute"/>
            <person name="Ahrendt S."/>
            <person name="Riley R."/>
            <person name="Andreopoulos W."/>
            <person name="Labutti K."/>
            <person name="Pangilinan J."/>
            <person name="Ruiz-Duenas F.J."/>
            <person name="Barrasa J.M."/>
            <person name="Sanchez-Garcia M."/>
            <person name="Camarero S."/>
            <person name="Miyauchi S."/>
            <person name="Serrano A."/>
            <person name="Linde D."/>
            <person name="Babiker R."/>
            <person name="Drula E."/>
            <person name="Ayuso-Fernandez I."/>
            <person name="Pacheco R."/>
            <person name="Padilla G."/>
            <person name="Ferreira P."/>
            <person name="Barriuso J."/>
            <person name="Kellner H."/>
            <person name="Castanera R."/>
            <person name="Alfaro M."/>
            <person name="Ramirez L."/>
            <person name="Pisabarro A.G."/>
            <person name="Kuo A."/>
            <person name="Tritt A."/>
            <person name="Lipzen A."/>
            <person name="He G."/>
            <person name="Yan M."/>
            <person name="Ng V."/>
            <person name="Cullen D."/>
            <person name="Martin F."/>
            <person name="Rosso M.-N."/>
            <person name="Henrissat B."/>
            <person name="Hibbett D."/>
            <person name="Martinez A.T."/>
            <person name="Grigoriev I.V."/>
        </authorList>
    </citation>
    <scope>NUCLEOTIDE SEQUENCE</scope>
    <source>
        <strain evidence="8">CBS 506.95</strain>
    </source>
</reference>
<evidence type="ECO:0000256" key="1">
    <source>
        <dbReference type="ARBA" id="ARBA00004127"/>
    </source>
</evidence>
<evidence type="ECO:0000313" key="9">
    <source>
        <dbReference type="Proteomes" id="UP000807306"/>
    </source>
</evidence>
<dbReference type="PRINTS" id="PR01000">
    <property type="entry name" value="SREBPS2PTASE"/>
</dbReference>
<feature type="transmembrane region" description="Helical" evidence="6">
    <location>
        <begin position="6"/>
        <end position="24"/>
    </location>
</feature>
<evidence type="ECO:0000256" key="3">
    <source>
        <dbReference type="ARBA" id="ARBA00022989"/>
    </source>
</evidence>
<dbReference type="InterPro" id="IPR008915">
    <property type="entry name" value="Peptidase_M50"/>
</dbReference>
<dbReference type="InterPro" id="IPR001193">
    <property type="entry name" value="MBTPS2"/>
</dbReference>
<sequence>MSAQVAIVLLITFWVCIHGIYRLLHRHKHVPLPSFVTIGRRPLTRNSLGADVKLTSFHLRLSTSKLNARHDQFASYLLQRENQNIKSLLQSLYGFGVLLGVLGMVTAVICLLWMATSSVWYLLEILNLRVKTREQDSSIYARDLSSTLESSTIRRSFATLTPIIPGVTVPLSHLPSIVIAVFISQLVHELGHAIAGALESLSILLCGASLTVCIPAAFVNFPTAAMNSLSPKARARVIAAGPFHNIIFAVVVLISARFVNVASLVSGYKNVSEIGRVVVDVDPSSPLYLHLRPGSIITKIDDTQLSSYTSDVWTEYLTLPHRPSDTGWCVETSAFKSPDLCCKPRQQNASPMACFMMKEEHSSLGCIDPIPLLANPVPQARCLVESDCKSKTTCIAQHVSTQILRLNVRPVNGAAEDETMVLWSGLPEEVYEEVLVTSWQPRVSFLPLGLPLLIQTFWQYLKMTTISLFFFNLLPLPYLDGTELLKAFIDLTISSETDALSYDIEALERSLEMEDSRPARRWKERIVRIMNVGLCICLIVYLSVAIIDGLH</sequence>
<dbReference type="GO" id="GO:0016020">
    <property type="term" value="C:membrane"/>
    <property type="evidence" value="ECO:0007669"/>
    <property type="project" value="InterPro"/>
</dbReference>
<accession>A0A9P6E9H1</accession>
<feature type="transmembrane region" description="Helical" evidence="6">
    <location>
        <begin position="163"/>
        <end position="183"/>
    </location>
</feature>
<protein>
    <recommendedName>
        <fullName evidence="5">Endopeptidase S2P</fullName>
    </recommendedName>
</protein>
<keyword evidence="4 6" id="KW-0472">Membrane</keyword>
<proteinExistence type="predicted"/>
<gene>
    <name evidence="8" type="ORF">CPB83DRAFT_773049</name>
</gene>
<name>A0A9P6E9H1_9AGAR</name>
<evidence type="ECO:0000256" key="5">
    <source>
        <dbReference type="ARBA" id="ARBA00032658"/>
    </source>
</evidence>
<evidence type="ECO:0000256" key="6">
    <source>
        <dbReference type="SAM" id="Phobius"/>
    </source>
</evidence>
<dbReference type="GO" id="GO:0012505">
    <property type="term" value="C:endomembrane system"/>
    <property type="evidence" value="ECO:0007669"/>
    <property type="project" value="UniProtKB-SubCell"/>
</dbReference>
<evidence type="ECO:0000259" key="7">
    <source>
        <dbReference type="Pfam" id="PF02163"/>
    </source>
</evidence>
<dbReference type="Proteomes" id="UP000807306">
    <property type="component" value="Unassembled WGS sequence"/>
</dbReference>
<evidence type="ECO:0000256" key="2">
    <source>
        <dbReference type="ARBA" id="ARBA00022692"/>
    </source>
</evidence>
<organism evidence="8 9">
    <name type="scientific">Crepidotus variabilis</name>
    <dbReference type="NCBI Taxonomy" id="179855"/>
    <lineage>
        <taxon>Eukaryota</taxon>
        <taxon>Fungi</taxon>
        <taxon>Dikarya</taxon>
        <taxon>Basidiomycota</taxon>
        <taxon>Agaricomycotina</taxon>
        <taxon>Agaricomycetes</taxon>
        <taxon>Agaricomycetidae</taxon>
        <taxon>Agaricales</taxon>
        <taxon>Agaricineae</taxon>
        <taxon>Crepidotaceae</taxon>
        <taxon>Crepidotus</taxon>
    </lineage>
</organism>
<feature type="transmembrane region" description="Helical" evidence="6">
    <location>
        <begin position="238"/>
        <end position="259"/>
    </location>
</feature>
<keyword evidence="2 6" id="KW-0812">Transmembrane</keyword>
<keyword evidence="9" id="KW-1185">Reference proteome</keyword>
<dbReference type="GO" id="GO:1905897">
    <property type="term" value="P:regulation of response to endoplasmic reticulum stress"/>
    <property type="evidence" value="ECO:0007669"/>
    <property type="project" value="TreeGrafter"/>
</dbReference>
<dbReference type="PANTHER" id="PTHR13325">
    <property type="entry name" value="PROTEASE M50 MEMBRANE-BOUND TRANSCRIPTION FACTOR SITE 2 PROTEASE"/>
    <property type="match status" value="1"/>
</dbReference>